<feature type="region of interest" description="Disordered" evidence="1">
    <location>
        <begin position="25"/>
        <end position="85"/>
    </location>
</feature>
<feature type="compositionally biased region" description="Basic and acidic residues" evidence="1">
    <location>
        <begin position="134"/>
        <end position="144"/>
    </location>
</feature>
<evidence type="ECO:0000313" key="3">
    <source>
        <dbReference type="Proteomes" id="UP000567179"/>
    </source>
</evidence>
<dbReference type="EMBL" id="JAACJJ010000043">
    <property type="protein sequence ID" value="KAF5315488.1"/>
    <property type="molecule type" value="Genomic_DNA"/>
</dbReference>
<feature type="compositionally biased region" description="Low complexity" evidence="1">
    <location>
        <begin position="408"/>
        <end position="437"/>
    </location>
</feature>
<organism evidence="2 3">
    <name type="scientific">Psilocybe cf. subviscida</name>
    <dbReference type="NCBI Taxonomy" id="2480587"/>
    <lineage>
        <taxon>Eukaryota</taxon>
        <taxon>Fungi</taxon>
        <taxon>Dikarya</taxon>
        <taxon>Basidiomycota</taxon>
        <taxon>Agaricomycotina</taxon>
        <taxon>Agaricomycetes</taxon>
        <taxon>Agaricomycetidae</taxon>
        <taxon>Agaricales</taxon>
        <taxon>Agaricineae</taxon>
        <taxon>Strophariaceae</taxon>
        <taxon>Psilocybe</taxon>
    </lineage>
</organism>
<proteinExistence type="predicted"/>
<dbReference type="AlphaFoldDB" id="A0A8H5B3T1"/>
<accession>A0A8H5B3T1</accession>
<feature type="compositionally biased region" description="Low complexity" evidence="1">
    <location>
        <begin position="353"/>
        <end position="373"/>
    </location>
</feature>
<sequence>MDADLGWCPNCEHAILPKRKTITVTVPVTTKGSQPPPPPPSSPRSRKAAANQRKGGLVNGTGRLRPNGTIRTPSPAQPLPATREKKKLVIDHSPLPLYCSEECRIADIELRRRTAPFNPESDDPEDAPPKVKSRRGEGVEHIPSDPESAGDSDSSLDQLPILWDWQKPAPPPPLPSVNKLFAFMPSVNIDHIPEPATTTPKYIPSPQYNGGNIMTGRLLNSIAPDPIKPRQYRWDPLPERHAPVKGWNDGSEAWRDALYGNGCVSGMDTDPYGRTAKEHQRVTGGIRPVPIRPDPAGKFISGSLLTDAAIKERLEDPTNLRFTTNQMLGRMNDALSQRASSRSNMYAPGPHRTTSAASVASATSDAGSVTSNSPPSPTVMRRERSLLSPGAEGKLLVPNVKLSVRSSSASCLSSSSTDPIPISRRSSSSNSGSSQRSSRTKRSTTARSPLGREHASWLGPHLSSSLEDEAAEKEQNREDDDEEIEIGADGKETKHSAEKRRLRRESRRHLEVFEREERERERLFGGALTSIRPVQTTRSLSFDNMQVYDAMPMPEGKPLFRFAPKTVRIAP</sequence>
<protein>
    <submittedName>
        <fullName evidence="2">Uncharacterized protein</fullName>
    </submittedName>
</protein>
<keyword evidence="3" id="KW-1185">Reference proteome</keyword>
<evidence type="ECO:0000313" key="2">
    <source>
        <dbReference type="EMBL" id="KAF5315488.1"/>
    </source>
</evidence>
<feature type="region of interest" description="Disordered" evidence="1">
    <location>
        <begin position="408"/>
        <end position="503"/>
    </location>
</feature>
<reference evidence="2 3" key="1">
    <citation type="journal article" date="2020" name="ISME J.">
        <title>Uncovering the hidden diversity of litter-decomposition mechanisms in mushroom-forming fungi.</title>
        <authorList>
            <person name="Floudas D."/>
            <person name="Bentzer J."/>
            <person name="Ahren D."/>
            <person name="Johansson T."/>
            <person name="Persson P."/>
            <person name="Tunlid A."/>
        </authorList>
    </citation>
    <scope>NUCLEOTIDE SEQUENCE [LARGE SCALE GENOMIC DNA]</scope>
    <source>
        <strain evidence="2 3">CBS 101986</strain>
    </source>
</reference>
<name>A0A8H5B3T1_9AGAR</name>
<gene>
    <name evidence="2" type="ORF">D9619_007220</name>
</gene>
<feature type="compositionally biased region" description="Acidic residues" evidence="1">
    <location>
        <begin position="466"/>
        <end position="486"/>
    </location>
</feature>
<dbReference type="OrthoDB" id="3365472at2759"/>
<evidence type="ECO:0000256" key="1">
    <source>
        <dbReference type="SAM" id="MobiDB-lite"/>
    </source>
</evidence>
<feature type="region of interest" description="Disordered" evidence="1">
    <location>
        <begin position="114"/>
        <end position="156"/>
    </location>
</feature>
<comment type="caution">
    <text evidence="2">The sequence shown here is derived from an EMBL/GenBank/DDBJ whole genome shotgun (WGS) entry which is preliminary data.</text>
</comment>
<dbReference type="Proteomes" id="UP000567179">
    <property type="component" value="Unassembled WGS sequence"/>
</dbReference>
<feature type="region of interest" description="Disordered" evidence="1">
    <location>
        <begin position="336"/>
        <end position="382"/>
    </location>
</feature>